<dbReference type="InterPro" id="IPR041899">
    <property type="entry name" value="MAGE_WH2"/>
</dbReference>
<accession>A0A1Q5Q8Y5</accession>
<proteinExistence type="predicted"/>
<dbReference type="OrthoDB" id="205198at2759"/>
<dbReference type="GO" id="GO:0005634">
    <property type="term" value="C:nucleus"/>
    <property type="evidence" value="ECO:0007669"/>
    <property type="project" value="TreeGrafter"/>
</dbReference>
<protein>
    <recommendedName>
        <fullName evidence="2">MAGE domain-containing protein</fullName>
    </recommendedName>
</protein>
<dbReference type="Gene3D" id="1.10.10.1210">
    <property type="entry name" value="MAGE homology domain, winged helix WH2 motif"/>
    <property type="match status" value="1"/>
</dbReference>
<dbReference type="EMBL" id="LFMY01000005">
    <property type="protein sequence ID" value="OKL60571.1"/>
    <property type="molecule type" value="Genomic_DNA"/>
</dbReference>
<sequence>MPPGRKRRAEPQEPAQSASDRGMSQPPPRRRRQSHDNDSAQSDVSADDAYHAPSSVDVMVKKMVRLALSSEYARLPIRRTEISAKVLGEQGSRQFKLVFDEAQKILRSRFGMQMVELPAREKVTITQRRAAQRIEKPSTATKSWIVMSTLPSAFRTPEILPPSKAPTSFTESTYTALYTFIISIITLSGGSVLEQKLDRYLMRTNIEQYTPVDRTDRLLQRLCKEGYLIRNKEMDGGEEVIEYMVGPRGKIEVGESGVSGLVRKVYGRDASSTNIAEESGSDDFEARLARSVGSRRTLTQAVEATDDVAENEGRNDQSSRQGRWGTRHRGGDDDDEDYRR</sequence>
<dbReference type="PANTHER" id="PTHR11736:SF14">
    <property type="entry name" value="NSE3 HOMOLOG, SMC5-SMC6 COMPLEX COMPONENT"/>
    <property type="match status" value="1"/>
</dbReference>
<dbReference type="InterPro" id="IPR037445">
    <property type="entry name" value="MAGE"/>
</dbReference>
<dbReference type="STRING" id="1441469.A0A1Q5Q8Y5"/>
<dbReference type="PANTHER" id="PTHR11736">
    <property type="entry name" value="MELANOMA-ASSOCIATED ANTIGEN MAGE ANTIGEN"/>
    <property type="match status" value="1"/>
</dbReference>
<dbReference type="AlphaFoldDB" id="A0A1Q5Q8Y5"/>
<organism evidence="3 4">
    <name type="scientific">Talaromyces atroroseus</name>
    <dbReference type="NCBI Taxonomy" id="1441469"/>
    <lineage>
        <taxon>Eukaryota</taxon>
        <taxon>Fungi</taxon>
        <taxon>Dikarya</taxon>
        <taxon>Ascomycota</taxon>
        <taxon>Pezizomycotina</taxon>
        <taxon>Eurotiomycetes</taxon>
        <taxon>Eurotiomycetidae</taxon>
        <taxon>Eurotiales</taxon>
        <taxon>Trichocomaceae</taxon>
        <taxon>Talaromyces</taxon>
        <taxon>Talaromyces sect. Trachyspermi</taxon>
    </lineage>
</organism>
<dbReference type="Pfam" id="PF01454">
    <property type="entry name" value="MAGE"/>
    <property type="match status" value="1"/>
</dbReference>
<evidence type="ECO:0000313" key="4">
    <source>
        <dbReference type="Proteomes" id="UP000214365"/>
    </source>
</evidence>
<dbReference type="RefSeq" id="XP_020120692.1">
    <property type="nucleotide sequence ID" value="XM_020266413.1"/>
</dbReference>
<dbReference type="GO" id="GO:0006281">
    <property type="term" value="P:DNA repair"/>
    <property type="evidence" value="ECO:0007669"/>
    <property type="project" value="TreeGrafter"/>
</dbReference>
<dbReference type="SMART" id="SM01373">
    <property type="entry name" value="MAGE"/>
    <property type="match status" value="1"/>
</dbReference>
<feature type="domain" description="MAGE" evidence="2">
    <location>
        <begin position="63"/>
        <end position="258"/>
    </location>
</feature>
<reference evidence="3 4" key="1">
    <citation type="submission" date="2015-06" db="EMBL/GenBank/DDBJ databases">
        <title>Talaromyces atroroseus IBT 11181 draft genome.</title>
        <authorList>
            <person name="Rasmussen K.B."/>
            <person name="Rasmussen S."/>
            <person name="Petersen B."/>
            <person name="Sicheritz-Ponten T."/>
            <person name="Mortensen U.H."/>
            <person name="Thrane U."/>
        </authorList>
    </citation>
    <scope>NUCLEOTIDE SEQUENCE [LARGE SCALE GENOMIC DNA]</scope>
    <source>
        <strain evidence="3 4">IBT 11181</strain>
    </source>
</reference>
<name>A0A1Q5Q8Y5_TALAT</name>
<dbReference type="InterPro" id="IPR041898">
    <property type="entry name" value="MAGE_WH1"/>
</dbReference>
<evidence type="ECO:0000256" key="1">
    <source>
        <dbReference type="SAM" id="MobiDB-lite"/>
    </source>
</evidence>
<evidence type="ECO:0000313" key="3">
    <source>
        <dbReference type="EMBL" id="OKL60571.1"/>
    </source>
</evidence>
<feature type="region of interest" description="Disordered" evidence="1">
    <location>
        <begin position="1"/>
        <end position="50"/>
    </location>
</feature>
<comment type="caution">
    <text evidence="3">The sequence shown here is derived from an EMBL/GenBank/DDBJ whole genome shotgun (WGS) entry which is preliminary data.</text>
</comment>
<evidence type="ECO:0000259" key="2">
    <source>
        <dbReference type="SMART" id="SM01373"/>
    </source>
</evidence>
<gene>
    <name evidence="3" type="ORF">UA08_04125</name>
</gene>
<keyword evidence="4" id="KW-1185">Reference proteome</keyword>
<feature type="region of interest" description="Disordered" evidence="1">
    <location>
        <begin position="298"/>
        <end position="340"/>
    </location>
</feature>
<dbReference type="GeneID" id="31003880"/>
<dbReference type="Gene3D" id="1.10.10.1200">
    <property type="entry name" value="MAGE homology domain, winged helix WH1 motif"/>
    <property type="match status" value="1"/>
</dbReference>
<dbReference type="Proteomes" id="UP000214365">
    <property type="component" value="Unassembled WGS sequence"/>
</dbReference>
<dbReference type="InterPro" id="IPR002190">
    <property type="entry name" value="MHD_dom"/>
</dbReference>